<dbReference type="Proteomes" id="UP000001072">
    <property type="component" value="Unassembled WGS sequence"/>
</dbReference>
<feature type="compositionally biased region" description="Polar residues" evidence="1">
    <location>
        <begin position="312"/>
        <end position="336"/>
    </location>
</feature>
<dbReference type="RefSeq" id="XP_007403517.1">
    <property type="nucleotide sequence ID" value="XM_007403455.1"/>
</dbReference>
<organism evidence="3">
    <name type="scientific">Melampsora larici-populina (strain 98AG31 / pathotype 3-4-7)</name>
    <name type="common">Poplar leaf rust fungus</name>
    <dbReference type="NCBI Taxonomy" id="747676"/>
    <lineage>
        <taxon>Eukaryota</taxon>
        <taxon>Fungi</taxon>
        <taxon>Dikarya</taxon>
        <taxon>Basidiomycota</taxon>
        <taxon>Pucciniomycotina</taxon>
        <taxon>Pucciniomycetes</taxon>
        <taxon>Pucciniales</taxon>
        <taxon>Melampsoraceae</taxon>
        <taxon>Melampsora</taxon>
    </lineage>
</organism>
<dbReference type="HOGENOM" id="CLU_521825_0_0_1"/>
<gene>
    <name evidence="2" type="ORF">MELLADRAFT_100981</name>
</gene>
<accession>F4R373</accession>
<dbReference type="EMBL" id="GL883090">
    <property type="protein sequence ID" value="EGG12579.1"/>
    <property type="molecule type" value="Genomic_DNA"/>
</dbReference>
<dbReference type="InParanoid" id="F4R373"/>
<dbReference type="AlphaFoldDB" id="F4R373"/>
<dbReference type="VEuPathDB" id="FungiDB:MELLADRAFT_100981"/>
<keyword evidence="3" id="KW-1185">Reference proteome</keyword>
<dbReference type="OrthoDB" id="2506384at2759"/>
<dbReference type="KEGG" id="mlr:MELLADRAFT_100981"/>
<evidence type="ECO:0000313" key="2">
    <source>
        <dbReference type="EMBL" id="EGG12579.1"/>
    </source>
</evidence>
<reference evidence="3" key="1">
    <citation type="journal article" date="2011" name="Proc. Natl. Acad. Sci. U.S.A.">
        <title>Obligate biotrophy features unraveled by the genomic analysis of rust fungi.</title>
        <authorList>
            <person name="Duplessis S."/>
            <person name="Cuomo C.A."/>
            <person name="Lin Y.-C."/>
            <person name="Aerts A."/>
            <person name="Tisserant E."/>
            <person name="Veneault-Fourrey C."/>
            <person name="Joly D.L."/>
            <person name="Hacquard S."/>
            <person name="Amselem J."/>
            <person name="Cantarel B.L."/>
            <person name="Chiu R."/>
            <person name="Coutinho P.M."/>
            <person name="Feau N."/>
            <person name="Field M."/>
            <person name="Frey P."/>
            <person name="Gelhaye E."/>
            <person name="Goldberg J."/>
            <person name="Grabherr M.G."/>
            <person name="Kodira C.D."/>
            <person name="Kohler A."/>
            <person name="Kuees U."/>
            <person name="Lindquist E.A."/>
            <person name="Lucas S.M."/>
            <person name="Mago R."/>
            <person name="Mauceli E."/>
            <person name="Morin E."/>
            <person name="Murat C."/>
            <person name="Pangilinan J.L."/>
            <person name="Park R."/>
            <person name="Pearson M."/>
            <person name="Quesneville H."/>
            <person name="Rouhier N."/>
            <person name="Sakthikumar S."/>
            <person name="Salamov A.A."/>
            <person name="Schmutz J."/>
            <person name="Selles B."/>
            <person name="Shapiro H."/>
            <person name="Tanguay P."/>
            <person name="Tuskan G.A."/>
            <person name="Henrissat B."/>
            <person name="Van de Peer Y."/>
            <person name="Rouze P."/>
            <person name="Ellis J.G."/>
            <person name="Dodds P.N."/>
            <person name="Schein J.E."/>
            <person name="Zhong S."/>
            <person name="Hamelin R.C."/>
            <person name="Grigoriev I.V."/>
            <person name="Szabo L.J."/>
            <person name="Martin F."/>
        </authorList>
    </citation>
    <scope>NUCLEOTIDE SEQUENCE [LARGE SCALE GENOMIC DNA]</scope>
    <source>
        <strain evidence="3">98AG31 / pathotype 3-4-7</strain>
    </source>
</reference>
<evidence type="ECO:0000313" key="3">
    <source>
        <dbReference type="Proteomes" id="UP000001072"/>
    </source>
</evidence>
<feature type="compositionally biased region" description="Low complexity" evidence="1">
    <location>
        <begin position="238"/>
        <end position="252"/>
    </location>
</feature>
<feature type="region of interest" description="Disordered" evidence="1">
    <location>
        <begin position="236"/>
        <end position="297"/>
    </location>
</feature>
<protein>
    <submittedName>
        <fullName evidence="2">Uncharacterized protein</fullName>
    </submittedName>
</protein>
<feature type="compositionally biased region" description="Polar residues" evidence="1">
    <location>
        <begin position="287"/>
        <end position="297"/>
    </location>
</feature>
<dbReference type="GeneID" id="18921244"/>
<dbReference type="STRING" id="747676.F4R373"/>
<feature type="region of interest" description="Disordered" evidence="1">
    <location>
        <begin position="312"/>
        <end position="339"/>
    </location>
</feature>
<evidence type="ECO:0000256" key="1">
    <source>
        <dbReference type="SAM" id="MobiDB-lite"/>
    </source>
</evidence>
<sequence>MSSSVDMDTSSTSSEYDTGINVSKFRFFKLNQTNWAKWQIMVDSVLTSKGFDKLLDVDWNRDNKETQTYRVRNAWAFSLLWDIVESDLHDIIINNSPSFWHTYQALGRACGMLCIVTVSAKLRKTFNTVYNVGTSMKEHISNFNSLITSLGTSLASMPDFAKMSTGLNACIFLSSFNSDESLTPLIQTLYKSEPFTYASVYESMMLEANRRDDVESNMTVNFAHNQRNQAFNRFKKPSSLNQNSPNSQSRNQHILSRNPQPQFPNPSSSSQTNNGYFRPRGIIPTRFGNQRSDQNQESIREMRERLNRLENQMKSNRSNNSGSMNANSVSRNNNQDETMDGSCFMIESFSAVSASIRSDSFDLTYDSGATDTTVNNFGLIIDPKPTFRVLNTYGGTITVTHVGKMSIGGEIIYPVFYVPAGPRNLISASQLEDHGLTIHHVPSGVIIRKANRIILKFPRDGKLFVAKGRSEVNNIQSIKPSTDWHIILGNPSDEYLKQFLVFRNIKANGHGVTKSSLFNSIT</sequence>
<feature type="compositionally biased region" description="Low complexity" evidence="1">
    <location>
        <begin position="265"/>
        <end position="274"/>
    </location>
</feature>
<proteinExistence type="predicted"/>
<name>F4R373_MELLP</name>